<dbReference type="AlphaFoldDB" id="A0A327KAY5"/>
<dbReference type="Proteomes" id="UP000248863">
    <property type="component" value="Unassembled WGS sequence"/>
</dbReference>
<accession>A0A327KAY5</accession>
<protein>
    <submittedName>
        <fullName evidence="1">Uncharacterized protein</fullName>
    </submittedName>
</protein>
<reference evidence="1 2" key="1">
    <citation type="submission" date="2017-07" db="EMBL/GenBank/DDBJ databases">
        <title>Draft Genome Sequences of Select Purple Nonsulfur Bacteria.</title>
        <authorList>
            <person name="Lasarre B."/>
            <person name="Mckinlay J.B."/>
        </authorList>
    </citation>
    <scope>NUCLEOTIDE SEQUENCE [LARGE SCALE GENOMIC DNA]</scope>
    <source>
        <strain evidence="1 2">DSM 11907</strain>
    </source>
</reference>
<sequence>MSFRLPSRAHLANMMRVTADEILWAQERYLRAQLDDEGFVYDPPGRAYYRGLIFKRLKRIEEIRAELFGTKSAAA</sequence>
<dbReference type="EMBL" id="NPEU01000423">
    <property type="protein sequence ID" value="RAI32458.1"/>
    <property type="molecule type" value="Genomic_DNA"/>
</dbReference>
<keyword evidence="2" id="KW-1185">Reference proteome</keyword>
<comment type="caution">
    <text evidence="1">The sequence shown here is derived from an EMBL/GenBank/DDBJ whole genome shotgun (WGS) entry which is preliminary data.</text>
</comment>
<evidence type="ECO:0000313" key="2">
    <source>
        <dbReference type="Proteomes" id="UP000248863"/>
    </source>
</evidence>
<proteinExistence type="predicted"/>
<evidence type="ECO:0000313" key="1">
    <source>
        <dbReference type="EMBL" id="RAI32458.1"/>
    </source>
</evidence>
<organism evidence="1 2">
    <name type="scientific">Rhodoplanes elegans</name>
    <dbReference type="NCBI Taxonomy" id="29408"/>
    <lineage>
        <taxon>Bacteria</taxon>
        <taxon>Pseudomonadati</taxon>
        <taxon>Pseudomonadota</taxon>
        <taxon>Alphaproteobacteria</taxon>
        <taxon>Hyphomicrobiales</taxon>
        <taxon>Nitrobacteraceae</taxon>
        <taxon>Rhodoplanes</taxon>
    </lineage>
</organism>
<dbReference type="RefSeq" id="WP_111359619.1">
    <property type="nucleotide sequence ID" value="NZ_NHSK01000075.1"/>
</dbReference>
<gene>
    <name evidence="1" type="ORF">CH338_24120</name>
</gene>
<name>A0A327KAY5_9BRAD</name>